<feature type="compositionally biased region" description="Basic and acidic residues" evidence="11">
    <location>
        <begin position="483"/>
        <end position="493"/>
    </location>
</feature>
<dbReference type="STRING" id="4577.A0A1D6QAN9"/>
<dbReference type="SUPFAM" id="SSF53335">
    <property type="entry name" value="S-adenosyl-L-methionine-dependent methyltransferases"/>
    <property type="match status" value="1"/>
</dbReference>
<gene>
    <name evidence="12" type="ORF">ZEAMMB73_Zm00001d051885</name>
</gene>
<dbReference type="IntAct" id="A0A1D6QAN9">
    <property type="interactions" value="10"/>
</dbReference>
<dbReference type="ExpressionAtlas" id="A0A1D6QAN9">
    <property type="expression patterns" value="baseline and differential"/>
</dbReference>
<feature type="compositionally biased region" description="Gly residues" evidence="11">
    <location>
        <begin position="44"/>
        <end position="66"/>
    </location>
</feature>
<dbReference type="InterPro" id="IPR020813">
    <property type="entry name" value="Fibrillarin_CS"/>
</dbReference>
<dbReference type="GO" id="GO:0006364">
    <property type="term" value="P:rRNA processing"/>
    <property type="evidence" value="ECO:0007669"/>
    <property type="project" value="UniProtKB-KW"/>
</dbReference>
<dbReference type="PANTHER" id="PTHR10335:SF0">
    <property type="entry name" value="RRNA 2'-O-METHYLTRANSFERASE FIBRILLARIN 1-RELATED"/>
    <property type="match status" value="1"/>
</dbReference>
<evidence type="ECO:0000256" key="1">
    <source>
        <dbReference type="ARBA" id="ARBA00004604"/>
    </source>
</evidence>
<sequence>MRPPARGGRGGRGGRFDGGGRGGGGGGRGFGGGRGGRGDRGGRGGRTPRGGRGGGGRGGRGGGMKGGSKAVVVAHKHAGVFISKSKEDALCTKNMVPGESVYGEKRVSVQNEDGTKVEYRVWNPFRSKLAAAVLGGVDNIWIAPGTRVLYLGAASGTTVSHVSDIVGPDGLVYAVEFSHRSGRDLVNMAKKRTNVIPIIEDARHPARYRMLVGMVDVIFSDVAQPDQARILALNASYFLKNGGHFVISIKANCIDSTLPAEAVFAAEVEKLKADQFKPAEQGAQEAEGHLLGSESVLVLPTKDASLYCGLLRNFEGLVKRPHGSIISLMAVLYCTTASVFAGKEKMEPGQSGTEQASPRGNDWEVVQLTASAYAAAPAPRKPEPSDEAEAKRYGAKGDDLAAGLLMSGHFSVSQSEVESLLVGADTKEPPPKDKEEPCEHTKLLEDDVPTIPFDDGKALKGMGLVGEEPAGFSSPVYSSITESRSDKRSEEPTTLHSFNPVTGSTKVVSPDEQSEPAAGSGSGSGSGPREAWWKKQLLSLYRNAKESKHLWPIVATTAALVGLAYLGRRWHKGRLQFQLLKISPSTNKEKISDAVGPLNRINDILVAGNHPSHGVHGHARAG</sequence>
<dbReference type="EMBL" id="CM000780">
    <property type="protein sequence ID" value="AQK55388.1"/>
    <property type="molecule type" value="Genomic_DNA"/>
</dbReference>
<dbReference type="InParanoid" id="A0A1D6QAN9"/>
<feature type="region of interest" description="Disordered" evidence="11">
    <location>
        <begin position="423"/>
        <end position="450"/>
    </location>
</feature>
<name>A0A1D6QAN9_MAIZE</name>
<evidence type="ECO:0000256" key="8">
    <source>
        <dbReference type="ARBA" id="ARBA00023242"/>
    </source>
</evidence>
<protein>
    <submittedName>
        <fullName evidence="12">ATG8-interacting protein 1</fullName>
    </submittedName>
</protein>
<keyword evidence="3" id="KW-0698">rRNA processing</keyword>
<feature type="compositionally biased region" description="Polar residues" evidence="11">
    <location>
        <begin position="494"/>
        <end position="507"/>
    </location>
</feature>
<dbReference type="Gene3D" id="3.30.200.20">
    <property type="entry name" value="Phosphorylase Kinase, domain 1"/>
    <property type="match status" value="1"/>
</dbReference>
<dbReference type="InterPro" id="IPR029063">
    <property type="entry name" value="SAM-dependent_MTases_sf"/>
</dbReference>
<dbReference type="SMR" id="A0A1D6QAN9"/>
<dbReference type="PANTHER" id="PTHR10335">
    <property type="entry name" value="RRNA 2-O-METHYLTRANSFERASE FIBRILLARIN"/>
    <property type="match status" value="1"/>
</dbReference>
<dbReference type="PROSITE" id="PS00566">
    <property type="entry name" value="FIBRILLARIN"/>
    <property type="match status" value="1"/>
</dbReference>
<keyword evidence="9" id="KW-0687">Ribonucleoprotein</keyword>
<evidence type="ECO:0000256" key="11">
    <source>
        <dbReference type="SAM" id="MobiDB-lite"/>
    </source>
</evidence>
<evidence type="ECO:0000256" key="2">
    <source>
        <dbReference type="ARBA" id="ARBA00010632"/>
    </source>
</evidence>
<feature type="region of interest" description="Disordered" evidence="11">
    <location>
        <begin position="1"/>
        <end position="68"/>
    </location>
</feature>
<evidence type="ECO:0000256" key="3">
    <source>
        <dbReference type="ARBA" id="ARBA00022552"/>
    </source>
</evidence>
<reference evidence="12" key="1">
    <citation type="submission" date="2015-12" db="EMBL/GenBank/DDBJ databases">
        <title>Update maize B73 reference genome by single molecule sequencing technologies.</title>
        <authorList>
            <consortium name="Maize Genome Sequencing Project"/>
            <person name="Ware D."/>
        </authorList>
    </citation>
    <scope>NUCLEOTIDE SEQUENCE</scope>
    <source>
        <tissue evidence="12">Seedling</tissue>
    </source>
</reference>
<evidence type="ECO:0000256" key="9">
    <source>
        <dbReference type="ARBA" id="ARBA00023274"/>
    </source>
</evidence>
<dbReference type="Pfam" id="PF01269">
    <property type="entry name" value="Fibrillarin"/>
    <property type="match status" value="1"/>
</dbReference>
<dbReference type="SMART" id="SM01206">
    <property type="entry name" value="Fibrillarin"/>
    <property type="match status" value="1"/>
</dbReference>
<evidence type="ECO:0000256" key="7">
    <source>
        <dbReference type="ARBA" id="ARBA00022884"/>
    </source>
</evidence>
<dbReference type="PRINTS" id="PR00052">
    <property type="entry name" value="FIBRILLARIN"/>
</dbReference>
<keyword evidence="5" id="KW-0808">Transferase</keyword>
<evidence type="ECO:0000256" key="6">
    <source>
        <dbReference type="ARBA" id="ARBA00022691"/>
    </source>
</evidence>
<feature type="compositionally biased region" description="Basic and acidic residues" evidence="11">
    <location>
        <begin position="425"/>
        <end position="445"/>
    </location>
</feature>
<dbReference type="InterPro" id="IPR000692">
    <property type="entry name" value="Fibrillarin"/>
</dbReference>
<dbReference type="HAMAP" id="MF_00351">
    <property type="entry name" value="RNA_methyltransf_FlpA"/>
    <property type="match status" value="1"/>
</dbReference>
<dbReference type="GO" id="GO:0003723">
    <property type="term" value="F:RNA binding"/>
    <property type="evidence" value="ECO:0007669"/>
    <property type="project" value="UniProtKB-KW"/>
</dbReference>
<accession>A0A1D6QAN9</accession>
<dbReference type="FunFam" id="3.40.50.150:FF:000001">
    <property type="entry name" value="Fibrillarin like 1"/>
    <property type="match status" value="1"/>
</dbReference>
<dbReference type="FunFam" id="3.30.200.20:FF:000056">
    <property type="entry name" value="Fibrillarin like 1"/>
    <property type="match status" value="1"/>
</dbReference>
<feature type="compositionally biased region" description="Gly residues" evidence="11">
    <location>
        <begin position="7"/>
        <end position="35"/>
    </location>
</feature>
<organism evidence="12">
    <name type="scientific">Zea mays</name>
    <name type="common">Maize</name>
    <dbReference type="NCBI Taxonomy" id="4577"/>
    <lineage>
        <taxon>Eukaryota</taxon>
        <taxon>Viridiplantae</taxon>
        <taxon>Streptophyta</taxon>
        <taxon>Embryophyta</taxon>
        <taxon>Tracheophyta</taxon>
        <taxon>Spermatophyta</taxon>
        <taxon>Magnoliopsida</taxon>
        <taxon>Liliopsida</taxon>
        <taxon>Poales</taxon>
        <taxon>Poaceae</taxon>
        <taxon>PACMAD clade</taxon>
        <taxon>Panicoideae</taxon>
        <taxon>Andropogonodae</taxon>
        <taxon>Andropogoneae</taxon>
        <taxon>Tripsacinae</taxon>
        <taxon>Zea</taxon>
    </lineage>
</organism>
<comment type="subcellular location">
    <subcellularLocation>
        <location evidence="1">Nucleus</location>
        <location evidence="1">Nucleolus</location>
    </subcellularLocation>
</comment>
<keyword evidence="4" id="KW-0489">Methyltransferase</keyword>
<keyword evidence="7" id="KW-0694">RNA-binding</keyword>
<evidence type="ECO:0000313" key="12">
    <source>
        <dbReference type="EMBL" id="AQK55388.1"/>
    </source>
</evidence>
<evidence type="ECO:0000256" key="4">
    <source>
        <dbReference type="ARBA" id="ARBA00022603"/>
    </source>
</evidence>
<dbReference type="eggNOG" id="KOG1347">
    <property type="taxonomic scope" value="Eukaryota"/>
</dbReference>
<dbReference type="GO" id="GO:0032259">
    <property type="term" value="P:methylation"/>
    <property type="evidence" value="ECO:0007669"/>
    <property type="project" value="UniProtKB-KW"/>
</dbReference>
<dbReference type="GO" id="GO:1990904">
    <property type="term" value="C:ribonucleoprotein complex"/>
    <property type="evidence" value="ECO:0007669"/>
    <property type="project" value="UniProtKB-KW"/>
</dbReference>
<dbReference type="NCBIfam" id="NF003276">
    <property type="entry name" value="PRK04266.1-2"/>
    <property type="match status" value="1"/>
</dbReference>
<comment type="catalytic activity">
    <reaction evidence="10">
        <text>a ribonucleotide in rRNA + S-adenosyl-L-methionine = a 2'-O-methylribonucleotide in rRNA + S-adenosyl-L-homocysteine + H(+)</text>
        <dbReference type="Rhea" id="RHEA:48628"/>
        <dbReference type="Rhea" id="RHEA-COMP:12164"/>
        <dbReference type="Rhea" id="RHEA-COMP:12165"/>
        <dbReference type="ChEBI" id="CHEBI:15378"/>
        <dbReference type="ChEBI" id="CHEBI:57856"/>
        <dbReference type="ChEBI" id="CHEBI:59789"/>
        <dbReference type="ChEBI" id="CHEBI:90675"/>
        <dbReference type="ChEBI" id="CHEBI:90676"/>
    </reaction>
    <physiologicalReaction direction="left-to-right" evidence="10">
        <dbReference type="Rhea" id="RHEA:48629"/>
    </physiologicalReaction>
</comment>
<comment type="similarity">
    <text evidence="2">Belongs to the methyltransferase superfamily. Fibrillarin family.</text>
</comment>
<feature type="region of interest" description="Disordered" evidence="11">
    <location>
        <begin position="471"/>
        <end position="529"/>
    </location>
</feature>
<keyword evidence="6" id="KW-0949">S-adenosyl-L-methionine</keyword>
<dbReference type="Gene3D" id="3.40.50.150">
    <property type="entry name" value="Vaccinia Virus protein VP39"/>
    <property type="match status" value="1"/>
</dbReference>
<dbReference type="GO" id="GO:0008168">
    <property type="term" value="F:methyltransferase activity"/>
    <property type="evidence" value="ECO:0007669"/>
    <property type="project" value="UniProtKB-KW"/>
</dbReference>
<evidence type="ECO:0000256" key="10">
    <source>
        <dbReference type="ARBA" id="ARBA00050519"/>
    </source>
</evidence>
<dbReference type="AlphaFoldDB" id="A0A1D6QAN9"/>
<evidence type="ECO:0000256" key="5">
    <source>
        <dbReference type="ARBA" id="ARBA00022679"/>
    </source>
</evidence>
<proteinExistence type="inferred from homology"/>
<keyword evidence="8" id="KW-0539">Nucleus</keyword>
<dbReference type="GO" id="GO:0005730">
    <property type="term" value="C:nucleolus"/>
    <property type="evidence" value="ECO:0007669"/>
    <property type="project" value="UniProtKB-SubCell"/>
</dbReference>